<dbReference type="RefSeq" id="XP_066659921.1">
    <property type="nucleotide sequence ID" value="XM_066795369.1"/>
</dbReference>
<evidence type="ECO:0000256" key="1">
    <source>
        <dbReference type="SAM" id="Phobius"/>
    </source>
</evidence>
<dbReference type="GeneID" id="92028275"/>
<keyword evidence="1" id="KW-0472">Membrane</keyword>
<protein>
    <submittedName>
        <fullName evidence="2">Uncharacterized protein</fullName>
    </submittedName>
</protein>
<reference evidence="2 3" key="1">
    <citation type="submission" date="2024-04" db="EMBL/GenBank/DDBJ databases">
        <title>Phyllosticta paracitricarpa is synonymous to the EU quarantine fungus P. citricarpa based on phylogenomic analyses.</title>
        <authorList>
            <consortium name="Lawrence Berkeley National Laboratory"/>
            <person name="Van ingen-buijs V.A."/>
            <person name="Van westerhoven A.C."/>
            <person name="Haridas S."/>
            <person name="Skiadas P."/>
            <person name="Martin F."/>
            <person name="Groenewald J.Z."/>
            <person name="Crous P.W."/>
            <person name="Seidl M.F."/>
        </authorList>
    </citation>
    <scope>NUCLEOTIDE SEQUENCE [LARGE SCALE GENOMIC DNA]</scope>
    <source>
        <strain evidence="2 3">CPC 17464</strain>
    </source>
</reference>
<keyword evidence="3" id="KW-1185">Reference proteome</keyword>
<comment type="caution">
    <text evidence="2">The sequence shown here is derived from an EMBL/GenBank/DDBJ whole genome shotgun (WGS) entry which is preliminary data.</text>
</comment>
<organism evidence="2 3">
    <name type="scientific">Phyllosticta citribraziliensis</name>
    <dbReference type="NCBI Taxonomy" id="989973"/>
    <lineage>
        <taxon>Eukaryota</taxon>
        <taxon>Fungi</taxon>
        <taxon>Dikarya</taxon>
        <taxon>Ascomycota</taxon>
        <taxon>Pezizomycotina</taxon>
        <taxon>Dothideomycetes</taxon>
        <taxon>Dothideomycetes incertae sedis</taxon>
        <taxon>Botryosphaeriales</taxon>
        <taxon>Phyllostictaceae</taxon>
        <taxon>Phyllosticta</taxon>
    </lineage>
</organism>
<evidence type="ECO:0000313" key="2">
    <source>
        <dbReference type="EMBL" id="KAK7544686.1"/>
    </source>
</evidence>
<name>A0ABR1M9Z2_9PEZI</name>
<keyword evidence="1" id="KW-1133">Transmembrane helix</keyword>
<feature type="transmembrane region" description="Helical" evidence="1">
    <location>
        <begin position="67"/>
        <end position="88"/>
    </location>
</feature>
<accession>A0ABR1M9Z2</accession>
<keyword evidence="1" id="KW-0812">Transmembrane</keyword>
<dbReference type="EMBL" id="JBBPEH010000001">
    <property type="protein sequence ID" value="KAK7544686.1"/>
    <property type="molecule type" value="Genomic_DNA"/>
</dbReference>
<dbReference type="Proteomes" id="UP001360953">
    <property type="component" value="Unassembled WGS sequence"/>
</dbReference>
<evidence type="ECO:0000313" key="3">
    <source>
        <dbReference type="Proteomes" id="UP001360953"/>
    </source>
</evidence>
<sequence>MLTRDIDTSFSRACERWMSATTRPRRESAIASMRSKASPFELDHPTLHVVTSHGSSVEPAINKLRSLLLLPLISFGPFASAYGVMIVGSDASQSADMNTLAREWMLHAHHSHLLVPSEIGWECKCLLFLYNPVPLLFRKSQVFVHLSFVDIRQSVLD</sequence>
<proteinExistence type="predicted"/>
<gene>
    <name evidence="2" type="ORF">J3D65DRAFT_32479</name>
</gene>